<organism evidence="3 4">
    <name type="scientific">Bacillus chungangensis</name>
    <dbReference type="NCBI Taxonomy" id="587633"/>
    <lineage>
        <taxon>Bacteria</taxon>
        <taxon>Bacillati</taxon>
        <taxon>Bacillota</taxon>
        <taxon>Bacilli</taxon>
        <taxon>Bacillales</taxon>
        <taxon>Bacillaceae</taxon>
        <taxon>Bacillus</taxon>
    </lineage>
</organism>
<dbReference type="RefSeq" id="WP_307227822.1">
    <property type="nucleotide sequence ID" value="NZ_JAUSTT010000006.1"/>
</dbReference>
<evidence type="ECO:0000313" key="3">
    <source>
        <dbReference type="EMBL" id="MDQ0175477.1"/>
    </source>
</evidence>
<evidence type="ECO:0000256" key="1">
    <source>
        <dbReference type="ARBA" id="ARBA00022962"/>
    </source>
</evidence>
<dbReference type="EMBL" id="JAUSTT010000006">
    <property type="protein sequence ID" value="MDQ0175477.1"/>
    <property type="molecule type" value="Genomic_DNA"/>
</dbReference>
<dbReference type="Proteomes" id="UP001223586">
    <property type="component" value="Unassembled WGS sequence"/>
</dbReference>
<dbReference type="PRINTS" id="PR00096">
    <property type="entry name" value="GATASE"/>
</dbReference>
<dbReference type="NCBIfam" id="TIGR00566">
    <property type="entry name" value="trpG_papA"/>
    <property type="match status" value="1"/>
</dbReference>
<reference evidence="3 4" key="1">
    <citation type="submission" date="2023-07" db="EMBL/GenBank/DDBJ databases">
        <title>Genomic Encyclopedia of Type Strains, Phase IV (KMG-IV): sequencing the most valuable type-strain genomes for metagenomic binning, comparative biology and taxonomic classification.</title>
        <authorList>
            <person name="Goeker M."/>
        </authorList>
    </citation>
    <scope>NUCLEOTIDE SEQUENCE [LARGE SCALE GENOMIC DNA]</scope>
    <source>
        <strain evidence="3 4">DSM 23837</strain>
    </source>
</reference>
<sequence>MIVLIDNDDSFTYNLYQYLAELGAEVKVIRNDCMTVEEILALSPKAIVLSSGPGLPVNAGVCLEIVKRCYQTLPILGVCLGHQVIAAAFGADLVQATRIKHGKQSPILHNGEGIFQYLSQPLAVMRYHSFVIKKGTLPPAFTITAKSMDDEEIMAIKHQDYPLYGIQFHPESIGTKSGKRILQHFLNEMGRVQKNERIFTKINGE</sequence>
<keyword evidence="4" id="KW-1185">Reference proteome</keyword>
<gene>
    <name evidence="3" type="ORF">J2S08_001311</name>
</gene>
<dbReference type="InterPro" id="IPR029062">
    <property type="entry name" value="Class_I_gatase-like"/>
</dbReference>
<dbReference type="SUPFAM" id="SSF52317">
    <property type="entry name" value="Class I glutamine amidotransferase-like"/>
    <property type="match status" value="1"/>
</dbReference>
<proteinExistence type="predicted"/>
<keyword evidence="1" id="KW-0315">Glutamine amidotransferase</keyword>
<accession>A0ABT9WQB3</accession>
<dbReference type="Pfam" id="PF00117">
    <property type="entry name" value="GATase"/>
    <property type="match status" value="1"/>
</dbReference>
<dbReference type="PANTHER" id="PTHR43418">
    <property type="entry name" value="MULTIFUNCTIONAL TRYPTOPHAN BIOSYNTHESIS PROTEIN-RELATED"/>
    <property type="match status" value="1"/>
</dbReference>
<protein>
    <submittedName>
        <fullName evidence="3">Anthranilate synthase/aminodeoxychorismate synthase-like glutamine amidotransferase</fullName>
    </submittedName>
</protein>
<dbReference type="PANTHER" id="PTHR43418:SF4">
    <property type="entry name" value="MULTIFUNCTIONAL TRYPTOPHAN BIOSYNTHESIS PROTEIN"/>
    <property type="match status" value="1"/>
</dbReference>
<evidence type="ECO:0000313" key="4">
    <source>
        <dbReference type="Proteomes" id="UP001223586"/>
    </source>
</evidence>
<dbReference type="InterPro" id="IPR017926">
    <property type="entry name" value="GATASE"/>
</dbReference>
<dbReference type="PRINTS" id="PR00099">
    <property type="entry name" value="CPSGATASE"/>
</dbReference>
<dbReference type="PRINTS" id="PR00097">
    <property type="entry name" value="ANTSNTHASEII"/>
</dbReference>
<dbReference type="Gene3D" id="3.40.50.880">
    <property type="match status" value="1"/>
</dbReference>
<dbReference type="CDD" id="cd01743">
    <property type="entry name" value="GATase1_Anthranilate_Synthase"/>
    <property type="match status" value="1"/>
</dbReference>
<dbReference type="InterPro" id="IPR006221">
    <property type="entry name" value="TrpG/PapA_dom"/>
</dbReference>
<dbReference type="PROSITE" id="PS51273">
    <property type="entry name" value="GATASE_TYPE_1"/>
    <property type="match status" value="1"/>
</dbReference>
<name>A0ABT9WQB3_9BACI</name>
<comment type="caution">
    <text evidence="3">The sequence shown here is derived from an EMBL/GenBank/DDBJ whole genome shotgun (WGS) entry which is preliminary data.</text>
</comment>
<feature type="domain" description="Glutamine amidotransferase" evidence="2">
    <location>
        <begin position="3"/>
        <end position="188"/>
    </location>
</feature>
<dbReference type="InterPro" id="IPR050472">
    <property type="entry name" value="Anth_synth/Amidotransfase"/>
</dbReference>
<evidence type="ECO:0000259" key="2">
    <source>
        <dbReference type="Pfam" id="PF00117"/>
    </source>
</evidence>